<feature type="transmembrane region" description="Helical" evidence="8">
    <location>
        <begin position="328"/>
        <end position="355"/>
    </location>
</feature>
<feature type="domain" description="Major facilitator superfamily (MFS) profile" evidence="9">
    <location>
        <begin position="12"/>
        <end position="418"/>
    </location>
</feature>
<dbReference type="Proteomes" id="UP000051497">
    <property type="component" value="Unassembled WGS sequence"/>
</dbReference>
<comment type="caution">
    <text evidence="10">The sequence shown here is derived from an EMBL/GenBank/DDBJ whole genome shotgun (WGS) entry which is preliminary data.</text>
</comment>
<dbReference type="EMBL" id="LKAJ02000003">
    <property type="protein sequence ID" value="MCS5712857.1"/>
    <property type="molecule type" value="Genomic_DNA"/>
</dbReference>
<keyword evidence="6 8" id="KW-1133">Transmembrane helix</keyword>
<evidence type="ECO:0000256" key="2">
    <source>
        <dbReference type="ARBA" id="ARBA00022448"/>
    </source>
</evidence>
<sequence length="432" mass="47467">MVEKQRERLLGPILGCSLGTYLEFLDFALYASLAPIFALKFFPKESHDISIVYSWAIFAISFIARPISGFILGPLGDKIGIKKVMIFSLALMGISTAAIGLIPTYEHIGVYAPLMLIFLRILQGFAVSIEYNSLGVYLLNRKDVKNSFGYYSSFTSVGVIAGLISGGLIVALCLPRSAIENVSDWQWRVPFIICGIFVSFVGIYLRRGMYSDNRPKENDRSRVIGGLFKFQVKHLLMGVFVTGFISIAAYVALGYMSNYLQIQRQYPINESIKMCCACGLAMLVAVPFGGWVSDKIGRINFMVFSSSLMILVSIFSIALIAYAPTPLIVLGLLILSAHTGFAAGGLPAFITEIFYQNHRYTGSTIAYNSGVAWIGGTAPMVLSYLFLKTNNPLIPGLYLSFFSLIALFAAISLRSQPNINGYAQTIQEPSFL</sequence>
<dbReference type="PROSITE" id="PS50850">
    <property type="entry name" value="MFS"/>
    <property type="match status" value="1"/>
</dbReference>
<evidence type="ECO:0000256" key="1">
    <source>
        <dbReference type="ARBA" id="ARBA00004651"/>
    </source>
</evidence>
<keyword evidence="5" id="KW-0769">Symport</keyword>
<feature type="transmembrane region" description="Helical" evidence="8">
    <location>
        <begin position="393"/>
        <end position="413"/>
    </location>
</feature>
<name>A0A0Q9YDC6_9GAMM</name>
<keyword evidence="4 8" id="KW-0812">Transmembrane</keyword>
<dbReference type="InterPro" id="IPR051084">
    <property type="entry name" value="H+-coupled_symporters"/>
</dbReference>
<organism evidence="10">
    <name type="scientific">Candidatus Berkiella aquae</name>
    <dbReference type="NCBI Taxonomy" id="295108"/>
    <lineage>
        <taxon>Bacteria</taxon>
        <taxon>Pseudomonadati</taxon>
        <taxon>Pseudomonadota</taxon>
        <taxon>Gammaproteobacteria</taxon>
        <taxon>Candidatus Berkiellales</taxon>
        <taxon>Candidatus Berkiellaceae</taxon>
        <taxon>Candidatus Berkiella</taxon>
    </lineage>
</organism>
<dbReference type="PANTHER" id="PTHR43528:SF1">
    <property type="entry name" value="ALPHA-KETOGLUTARATE PERMEASE"/>
    <property type="match status" value="1"/>
</dbReference>
<dbReference type="Gene3D" id="1.20.1250.20">
    <property type="entry name" value="MFS general substrate transporter like domains"/>
    <property type="match status" value="2"/>
</dbReference>
<dbReference type="InterPro" id="IPR020846">
    <property type="entry name" value="MFS_dom"/>
</dbReference>
<feature type="transmembrane region" description="Helical" evidence="8">
    <location>
        <begin position="271"/>
        <end position="292"/>
    </location>
</feature>
<protein>
    <submittedName>
        <fullName evidence="11">MFS transporter</fullName>
    </submittedName>
    <submittedName>
        <fullName evidence="10">Proline/betaine transporter</fullName>
    </submittedName>
</protein>
<feature type="transmembrane region" description="Helical" evidence="8">
    <location>
        <begin position="84"/>
        <end position="102"/>
    </location>
</feature>
<evidence type="ECO:0000313" key="12">
    <source>
        <dbReference type="Proteomes" id="UP000051497"/>
    </source>
</evidence>
<proteinExistence type="predicted"/>
<keyword evidence="3" id="KW-1003">Cell membrane</keyword>
<gene>
    <name evidence="10" type="primary">proP_3</name>
    <name evidence="11" type="ORF">HT99x_015565</name>
    <name evidence="10" type="ORF">HT99x_03137</name>
</gene>
<dbReference type="InterPro" id="IPR036259">
    <property type="entry name" value="MFS_trans_sf"/>
</dbReference>
<reference evidence="11" key="2">
    <citation type="journal article" date="2016" name="Genome Announc.">
        <title>Draft Genome Sequences of Two Novel Amoeba-Resistant Intranuclear Bacteria, 'Candidatus Berkiella cookevillensis' and 'Candidatus Berkiella aquae'.</title>
        <authorList>
            <person name="Mehari Y.T."/>
            <person name="Arivett B.A."/>
            <person name="Farone A.L."/>
            <person name="Gunderson J.H."/>
            <person name="Farone M.B."/>
        </authorList>
    </citation>
    <scope>NUCLEOTIDE SEQUENCE</scope>
    <source>
        <strain evidence="11">HT99</strain>
    </source>
</reference>
<evidence type="ECO:0000313" key="11">
    <source>
        <dbReference type="EMBL" id="MCS5712857.1"/>
    </source>
</evidence>
<evidence type="ECO:0000259" key="9">
    <source>
        <dbReference type="PROSITE" id="PS50850"/>
    </source>
</evidence>
<evidence type="ECO:0000256" key="8">
    <source>
        <dbReference type="SAM" id="Phobius"/>
    </source>
</evidence>
<feature type="transmembrane region" description="Helical" evidence="8">
    <location>
        <begin position="51"/>
        <end position="72"/>
    </location>
</feature>
<dbReference type="PANTHER" id="PTHR43528">
    <property type="entry name" value="ALPHA-KETOGLUTARATE PERMEASE"/>
    <property type="match status" value="1"/>
</dbReference>
<dbReference type="RefSeq" id="WP_075067720.1">
    <property type="nucleotide sequence ID" value="NZ_LKAJ02000003.1"/>
</dbReference>
<dbReference type="InterPro" id="IPR011701">
    <property type="entry name" value="MFS"/>
</dbReference>
<keyword evidence="12" id="KW-1185">Reference proteome</keyword>
<comment type="subcellular location">
    <subcellularLocation>
        <location evidence="1">Cell membrane</location>
        <topology evidence="1">Multi-pass membrane protein</topology>
    </subcellularLocation>
</comment>
<reference evidence="10" key="1">
    <citation type="submission" date="2015-09" db="EMBL/GenBank/DDBJ databases">
        <title>Draft Genome Sequences of Two Novel Amoeba-resistant Intranuclear Bacteria, Candidatus Berkiella cookevillensis and Candidatus Berkiella aquae.</title>
        <authorList>
            <person name="Mehari Y.T."/>
            <person name="Arivett B.A."/>
            <person name="Farone A.L."/>
            <person name="Gunderson J.H."/>
            <person name="Farone M.B."/>
        </authorList>
    </citation>
    <scope>NUCLEOTIDE SEQUENCE [LARGE SCALE GENOMIC DNA]</scope>
    <source>
        <strain evidence="10">HT99</strain>
    </source>
</reference>
<dbReference type="GO" id="GO:0005886">
    <property type="term" value="C:plasma membrane"/>
    <property type="evidence" value="ECO:0007669"/>
    <property type="project" value="UniProtKB-SubCell"/>
</dbReference>
<reference evidence="11" key="3">
    <citation type="submission" date="2021-06" db="EMBL/GenBank/DDBJ databases">
        <title>Genomic Description and Analysis of Intracellular Bacteria, Candidatus Berkiella cookevillensis and Candidatus Berkiella aquae.</title>
        <authorList>
            <person name="Kidane D.T."/>
            <person name="Mehari Y.T."/>
            <person name="Rice F.C."/>
            <person name="Arivett B.A."/>
            <person name="Farone A.L."/>
            <person name="Berk S.G."/>
            <person name="Farone M.B."/>
        </authorList>
    </citation>
    <scope>NUCLEOTIDE SEQUENCE</scope>
    <source>
        <strain evidence="11">HT99</strain>
    </source>
</reference>
<evidence type="ECO:0000256" key="4">
    <source>
        <dbReference type="ARBA" id="ARBA00022692"/>
    </source>
</evidence>
<feature type="transmembrane region" description="Helical" evidence="8">
    <location>
        <begin position="21"/>
        <end position="39"/>
    </location>
</feature>
<accession>A0A0Q9YDC6</accession>
<feature type="transmembrane region" description="Helical" evidence="8">
    <location>
        <begin position="367"/>
        <end position="387"/>
    </location>
</feature>
<dbReference type="OrthoDB" id="3690818at2"/>
<evidence type="ECO:0000256" key="6">
    <source>
        <dbReference type="ARBA" id="ARBA00022989"/>
    </source>
</evidence>
<evidence type="ECO:0000256" key="5">
    <source>
        <dbReference type="ARBA" id="ARBA00022847"/>
    </source>
</evidence>
<evidence type="ECO:0000256" key="3">
    <source>
        <dbReference type="ARBA" id="ARBA00022475"/>
    </source>
</evidence>
<feature type="transmembrane region" description="Helical" evidence="8">
    <location>
        <begin position="108"/>
        <end position="129"/>
    </location>
</feature>
<dbReference type="STRING" id="295108.HT99x_03137"/>
<evidence type="ECO:0000256" key="7">
    <source>
        <dbReference type="ARBA" id="ARBA00023136"/>
    </source>
</evidence>
<dbReference type="EMBL" id="LKAJ01000024">
    <property type="protein sequence ID" value="KRG17817.1"/>
    <property type="molecule type" value="Genomic_DNA"/>
</dbReference>
<dbReference type="SUPFAM" id="SSF103473">
    <property type="entry name" value="MFS general substrate transporter"/>
    <property type="match status" value="1"/>
</dbReference>
<dbReference type="Pfam" id="PF07690">
    <property type="entry name" value="MFS_1"/>
    <property type="match status" value="1"/>
</dbReference>
<dbReference type="AlphaFoldDB" id="A0A0Q9YDC6"/>
<keyword evidence="2" id="KW-0813">Transport</keyword>
<feature type="transmembrane region" description="Helical" evidence="8">
    <location>
        <begin position="185"/>
        <end position="205"/>
    </location>
</feature>
<dbReference type="GO" id="GO:0015293">
    <property type="term" value="F:symporter activity"/>
    <property type="evidence" value="ECO:0007669"/>
    <property type="project" value="UniProtKB-KW"/>
</dbReference>
<feature type="transmembrane region" description="Helical" evidence="8">
    <location>
        <begin position="150"/>
        <end position="179"/>
    </location>
</feature>
<evidence type="ECO:0000313" key="10">
    <source>
        <dbReference type="EMBL" id="KRG17817.1"/>
    </source>
</evidence>
<feature type="transmembrane region" description="Helical" evidence="8">
    <location>
        <begin position="299"/>
        <end position="322"/>
    </location>
</feature>
<keyword evidence="7 8" id="KW-0472">Membrane</keyword>
<feature type="transmembrane region" description="Helical" evidence="8">
    <location>
        <begin position="235"/>
        <end position="256"/>
    </location>
</feature>